<dbReference type="Pfam" id="PF00515">
    <property type="entry name" value="TPR_1"/>
    <property type="match status" value="3"/>
</dbReference>
<name>A0A0G4KAQ9_9SPIR</name>
<feature type="coiled-coil region" evidence="4">
    <location>
        <begin position="290"/>
        <end position="324"/>
    </location>
</feature>
<feature type="transmembrane region" description="Helical" evidence="5">
    <location>
        <begin position="16"/>
        <end position="34"/>
    </location>
</feature>
<evidence type="ECO:0000313" key="7">
    <source>
        <dbReference type="Proteomes" id="UP000043763"/>
    </source>
</evidence>
<evidence type="ECO:0000256" key="1">
    <source>
        <dbReference type="ARBA" id="ARBA00022737"/>
    </source>
</evidence>
<dbReference type="Gene3D" id="1.25.40.10">
    <property type="entry name" value="Tetratricopeptide repeat domain"/>
    <property type="match status" value="3"/>
</dbReference>
<evidence type="ECO:0000256" key="4">
    <source>
        <dbReference type="SAM" id="Coils"/>
    </source>
</evidence>
<dbReference type="AlphaFoldDB" id="A0A0G4KAQ9"/>
<sequence length="628" mass="73310">MNISNFNSIIINNLNLVMYYLSFLIILAIMLFLYKKSNRDKLKDVLEFLHKYYNIFFIILFLISLLLFSGVYFTHSKNVENRFNNALQSYEKSMSNIFYNLSVSTNNQTNENIVSSNETSSISVSTMDRISINNNNIMNMCEGDGFDLLKKSFEIGLDLLKASLSETMKDSNDVLTFWFAFLSVIMVVFTFAGILINNNVLEQSKEQLNILKKEIDIKKNEMEKDFDNFKKEQFGKIDDDINKKLKNIKDEVSDYINSIKDEYNKEFEDQSKKITINIDDILKENRRIVEREHNELIQNLKSKYNELEKKYNDAIENIKEESRVETKKLVDESNKNMQISNLLNLGIQAANIQDYKLAEKYFSDIINLDNKNENAYYNRATSKYKLTMYREAIKDYDKAIELNQNKAENYFGKATSYLRLGLYKKAIEYYDKAIELNPNYSEAYSNRGNAKNNLYDIDNNISYLEEAIKDFNKSIELNPNNSVAYNNRGNSKNYQGKYDEAIEDFNKSIELNPDNSEAYFNIGNTKGLQGKYSESIEYYNKSIELNPNISKFYLGRAVIKIELLNNINNKKLNKNKKDFEDAYNDLYTAYNLADEQFKETIKNHIIGMAREGNEVAIQFCKDKGCDIK</sequence>
<proteinExistence type="predicted"/>
<dbReference type="InterPro" id="IPR050498">
    <property type="entry name" value="Ycf3"/>
</dbReference>
<feature type="repeat" description="TPR" evidence="3">
    <location>
        <begin position="448"/>
        <end position="481"/>
    </location>
</feature>
<keyword evidence="5" id="KW-0472">Membrane</keyword>
<accession>A0A0G4KAQ9</accession>
<feature type="repeat" description="TPR" evidence="3">
    <location>
        <begin position="373"/>
        <end position="406"/>
    </location>
</feature>
<evidence type="ECO:0000256" key="5">
    <source>
        <dbReference type="SAM" id="Phobius"/>
    </source>
</evidence>
<evidence type="ECO:0000256" key="3">
    <source>
        <dbReference type="PROSITE-ProRule" id="PRU00339"/>
    </source>
</evidence>
<dbReference type="Proteomes" id="UP000043763">
    <property type="component" value="Unassembled WGS sequence"/>
</dbReference>
<keyword evidence="2 3" id="KW-0802">TPR repeat</keyword>
<organism evidence="6 7">
    <name type="scientific">Brachyspira suanatina</name>
    <dbReference type="NCBI Taxonomy" id="381802"/>
    <lineage>
        <taxon>Bacteria</taxon>
        <taxon>Pseudomonadati</taxon>
        <taxon>Spirochaetota</taxon>
        <taxon>Spirochaetia</taxon>
        <taxon>Brachyspirales</taxon>
        <taxon>Brachyspiraceae</taxon>
        <taxon>Brachyspira</taxon>
    </lineage>
</organism>
<feature type="transmembrane region" description="Helical" evidence="5">
    <location>
        <begin position="55"/>
        <end position="73"/>
    </location>
</feature>
<evidence type="ECO:0000256" key="2">
    <source>
        <dbReference type="ARBA" id="ARBA00022803"/>
    </source>
</evidence>
<dbReference type="PANTHER" id="PTHR44858:SF1">
    <property type="entry name" value="UDP-N-ACETYLGLUCOSAMINE--PEPTIDE N-ACETYLGLUCOSAMINYLTRANSFERASE SPINDLY-RELATED"/>
    <property type="match status" value="1"/>
</dbReference>
<keyword evidence="4" id="KW-0175">Coiled coil</keyword>
<protein>
    <submittedName>
        <fullName evidence="6">TPR domain-containing protein</fullName>
    </submittedName>
</protein>
<dbReference type="InterPro" id="IPR019734">
    <property type="entry name" value="TPR_rpt"/>
</dbReference>
<dbReference type="PROSITE" id="PS50005">
    <property type="entry name" value="TPR"/>
    <property type="match status" value="5"/>
</dbReference>
<keyword evidence="5" id="KW-1133">Transmembrane helix</keyword>
<feature type="coiled-coil region" evidence="4">
    <location>
        <begin position="201"/>
        <end position="232"/>
    </location>
</feature>
<feature type="repeat" description="TPR" evidence="3">
    <location>
        <begin position="407"/>
        <end position="440"/>
    </location>
</feature>
<feature type="repeat" description="TPR" evidence="3">
    <location>
        <begin position="482"/>
        <end position="515"/>
    </location>
</feature>
<keyword evidence="1" id="KW-0677">Repeat</keyword>
<feature type="transmembrane region" description="Helical" evidence="5">
    <location>
        <begin position="175"/>
        <end position="196"/>
    </location>
</feature>
<reference evidence="7" key="1">
    <citation type="submission" date="2015-04" db="EMBL/GenBank/DDBJ databases">
        <authorList>
            <person name="Mushtaq Mamoona"/>
        </authorList>
    </citation>
    <scope>NUCLEOTIDE SEQUENCE [LARGE SCALE GENOMIC DNA]</scope>
    <source>
        <strain evidence="7">AN4859/03</strain>
    </source>
</reference>
<dbReference type="GO" id="GO:0046813">
    <property type="term" value="P:receptor-mediated virion attachment to host cell"/>
    <property type="evidence" value="ECO:0007669"/>
    <property type="project" value="TreeGrafter"/>
</dbReference>
<dbReference type="SMART" id="SM00028">
    <property type="entry name" value="TPR"/>
    <property type="match status" value="6"/>
</dbReference>
<dbReference type="PANTHER" id="PTHR44858">
    <property type="entry name" value="TETRATRICOPEPTIDE REPEAT PROTEIN 6"/>
    <property type="match status" value="1"/>
</dbReference>
<keyword evidence="5" id="KW-0812">Transmembrane</keyword>
<dbReference type="EMBL" id="CVLB01000003">
    <property type="protein sequence ID" value="CRF35551.1"/>
    <property type="molecule type" value="Genomic_DNA"/>
</dbReference>
<evidence type="ECO:0000313" key="6">
    <source>
        <dbReference type="EMBL" id="CRF35551.1"/>
    </source>
</evidence>
<gene>
    <name evidence="6" type="ORF">BRSU_2730</name>
</gene>
<dbReference type="PROSITE" id="PS50293">
    <property type="entry name" value="TPR_REGION"/>
    <property type="match status" value="3"/>
</dbReference>
<feature type="repeat" description="TPR" evidence="3">
    <location>
        <begin position="516"/>
        <end position="549"/>
    </location>
</feature>
<keyword evidence="7" id="KW-1185">Reference proteome</keyword>
<dbReference type="OrthoDB" id="307760at2"/>
<dbReference type="GO" id="GO:0009279">
    <property type="term" value="C:cell outer membrane"/>
    <property type="evidence" value="ECO:0007669"/>
    <property type="project" value="TreeGrafter"/>
</dbReference>
<dbReference type="InterPro" id="IPR011990">
    <property type="entry name" value="TPR-like_helical_dom_sf"/>
</dbReference>
<dbReference type="RefSeq" id="WP_048596092.1">
    <property type="nucleotide sequence ID" value="NZ_CVLB01000003.1"/>
</dbReference>
<dbReference type="Pfam" id="PF13181">
    <property type="entry name" value="TPR_8"/>
    <property type="match status" value="2"/>
</dbReference>
<dbReference type="SUPFAM" id="SSF48452">
    <property type="entry name" value="TPR-like"/>
    <property type="match status" value="1"/>
</dbReference>